<sequence>MTTAQAECQIANYASKRRTTDSASAAQNKAPVLELIPTLLSLIQDEEGNATEDVFQAQVCLGWLHWELSEPTLALSCLPKDLGHTVHLLCGNGQNFSPWTEVCIVKGGYMKGAAQELLSGTADAVKTMKTIVPRVSFPTSAVALSPQYLFWSERLLAKAALLSSKAVTAESPQVEESTIEFALTSFRAWASHREVKLGDPISTTQDSAVASPSCRSSIWRAYYGLLSRILQQRLPYFAPSEGSKRAQLASEFRRVETIYENAFLRNAKFPKAGDSNQEIEYCVEQVIQNWQILCGPEWQDRDFGEGGQDAFSRNVLDILYRAATKTFHSTLILRRLFQVHSVLAEFDLALKALDTYIHLVDAARSRARQAGKPAEGIEDNDIFVRTLSEGVIMVCCFGTYQKAEKAKHLTGLLERSLTSESDDKCLSPKLNGTDSRRNTGLSLATLAIAYRAVGIGLANWSRWTPITESRRDLQASAISSLEASLSEELGQDMNPASIFALSLMLAETRDLNSAIDRVRLALSSAGVMGDETQSSGLISYTGERDLVPLWHLLVLLLSACEEFETASHVCEAVLDTVMTADTYDDQPKSERQQQDEKIRILAEVGTEHNTRAFEDIEIRKKESIIELRMTQLSLIEVLHGPEVAVNHAEDLLALFGRFFMNIGLSESEQKPQSEYLIPPKSSAGVRGFRGSFFGRRKAEKGIDHEYEFGINGTAAPKTPPISDFSVDTPPPAIKVTDGNLNGSRERPQTAGTRSSSIRRKVSRQPHKLHRREGSIRKAIRHQSLERSSKSQAHSNQSHPDITQTNAQAISTLLPHIQPPGADHNGSASARQPLPPVPHNMKYNKEPPPIGHSQQPPQQDIRLPTSGLYDTLARTLTRFPKVHIQKQALGLLTKIWLFVAGLYRRAGLFEDALESWNEAKQQAKHVEELVAKQESSAKAFADPGWGGAQSSDELWGDVYAERGYLAQAQFRPFEAMKQFEEALIYFPDHIRATVGLANLLLDIWEQKIPAEEPELVSQPDVSSLSLSSPIEASFREEQKSNEASTPAPPPLDKDSPEYLARLAARDRAYGLLSALTKLGTAWDDAEAWFSLARAYEHGNQIKKAKEVLWWCIDLEDRRPVRHWWNVGSGGYVL</sequence>
<gene>
    <name evidence="4" type="ORF">PRK78_002048</name>
</gene>
<dbReference type="SUPFAM" id="SSF48452">
    <property type="entry name" value="TPR-like"/>
    <property type="match status" value="1"/>
</dbReference>
<dbReference type="AlphaFoldDB" id="A0AAF0DFA5"/>
<feature type="compositionally biased region" description="Basic residues" evidence="3">
    <location>
        <begin position="756"/>
        <end position="770"/>
    </location>
</feature>
<dbReference type="InterPro" id="IPR011990">
    <property type="entry name" value="TPR-like_helical_dom_sf"/>
</dbReference>
<evidence type="ECO:0000256" key="2">
    <source>
        <dbReference type="ARBA" id="ARBA00038251"/>
    </source>
</evidence>
<evidence type="ECO:0008006" key="6">
    <source>
        <dbReference type="Google" id="ProtNLM"/>
    </source>
</evidence>
<dbReference type="Gene3D" id="1.25.40.10">
    <property type="entry name" value="Tetratricopeptide repeat domain"/>
    <property type="match status" value="1"/>
</dbReference>
<dbReference type="Proteomes" id="UP001219355">
    <property type="component" value="Chromosome 1"/>
</dbReference>
<dbReference type="InterPro" id="IPR019734">
    <property type="entry name" value="TPR_rpt"/>
</dbReference>
<feature type="region of interest" description="Disordered" evidence="3">
    <location>
        <begin position="814"/>
        <end position="860"/>
    </location>
</feature>
<name>A0AAF0DFA5_9EURO</name>
<evidence type="ECO:0000313" key="4">
    <source>
        <dbReference type="EMBL" id="WEW56601.1"/>
    </source>
</evidence>
<comment type="similarity">
    <text evidence="2">Belongs to the YPP1 family.</text>
</comment>
<feature type="region of interest" description="Disordered" evidence="3">
    <location>
        <begin position="710"/>
        <end position="800"/>
    </location>
</feature>
<protein>
    <recommendedName>
        <fullName evidence="6">Filamentation protein</fullName>
    </recommendedName>
</protein>
<proteinExistence type="inferred from homology"/>
<dbReference type="PANTHER" id="PTHR23083">
    <property type="entry name" value="TETRATRICOPEPTIDE REPEAT PROTEIN, TPR"/>
    <property type="match status" value="1"/>
</dbReference>
<accession>A0AAF0DFA5</accession>
<dbReference type="EMBL" id="CP120627">
    <property type="protein sequence ID" value="WEW56601.1"/>
    <property type="molecule type" value="Genomic_DNA"/>
</dbReference>
<evidence type="ECO:0000313" key="5">
    <source>
        <dbReference type="Proteomes" id="UP001219355"/>
    </source>
</evidence>
<dbReference type="PANTHER" id="PTHR23083:SF464">
    <property type="entry name" value="TETRATRICOPEPTIDE REPEAT DOMAIN 7, ISOFORM A"/>
    <property type="match status" value="1"/>
</dbReference>
<reference evidence="4" key="1">
    <citation type="submission" date="2023-03" db="EMBL/GenBank/DDBJ databases">
        <title>Emydomyces testavorans Genome Sequence.</title>
        <authorList>
            <person name="Hoyer L."/>
        </authorList>
    </citation>
    <scope>NUCLEOTIDE SEQUENCE</scope>
    <source>
        <strain evidence="4">16-2883</strain>
    </source>
</reference>
<dbReference type="SMART" id="SM00028">
    <property type="entry name" value="TPR"/>
    <property type="match status" value="3"/>
</dbReference>
<evidence type="ECO:0000256" key="3">
    <source>
        <dbReference type="SAM" id="MobiDB-lite"/>
    </source>
</evidence>
<feature type="region of interest" description="Disordered" evidence="3">
    <location>
        <begin position="1034"/>
        <end position="1054"/>
    </location>
</feature>
<dbReference type="InterPro" id="IPR051722">
    <property type="entry name" value="Endocytosis_PI4K-reg_protein"/>
</dbReference>
<feature type="compositionally biased region" description="Polar residues" evidence="3">
    <location>
        <begin position="789"/>
        <end position="800"/>
    </location>
</feature>
<evidence type="ECO:0000256" key="1">
    <source>
        <dbReference type="ARBA" id="ARBA00002550"/>
    </source>
</evidence>
<keyword evidence="5" id="KW-1185">Reference proteome</keyword>
<organism evidence="4 5">
    <name type="scientific">Emydomyces testavorans</name>
    <dbReference type="NCBI Taxonomy" id="2070801"/>
    <lineage>
        <taxon>Eukaryota</taxon>
        <taxon>Fungi</taxon>
        <taxon>Dikarya</taxon>
        <taxon>Ascomycota</taxon>
        <taxon>Pezizomycotina</taxon>
        <taxon>Eurotiomycetes</taxon>
        <taxon>Eurotiomycetidae</taxon>
        <taxon>Onygenales</taxon>
        <taxon>Nannizziopsiaceae</taxon>
        <taxon>Emydomyces</taxon>
    </lineage>
</organism>
<comment type="function">
    <text evidence="1">Involved in endocytosis.</text>
</comment>